<dbReference type="Proteomes" id="UP001370758">
    <property type="component" value="Unassembled WGS sequence"/>
</dbReference>
<accession>A0AAV9WB46</accession>
<organism evidence="2 3">
    <name type="scientific">Arthrobotrys musiformis</name>
    <dbReference type="NCBI Taxonomy" id="47236"/>
    <lineage>
        <taxon>Eukaryota</taxon>
        <taxon>Fungi</taxon>
        <taxon>Dikarya</taxon>
        <taxon>Ascomycota</taxon>
        <taxon>Pezizomycotina</taxon>
        <taxon>Orbiliomycetes</taxon>
        <taxon>Orbiliales</taxon>
        <taxon>Orbiliaceae</taxon>
        <taxon>Arthrobotrys</taxon>
    </lineage>
</organism>
<feature type="region of interest" description="Disordered" evidence="1">
    <location>
        <begin position="1"/>
        <end position="29"/>
    </location>
</feature>
<sequence length="84" mass="8832">MSDMSMAIDEEKGSLSKLPDFDWENTAPGDEVPESVAVIEGVSAVELAKLLRDREGAAKDTGGKIKVGKIKMGKIKVGKTQAGA</sequence>
<evidence type="ECO:0000313" key="2">
    <source>
        <dbReference type="EMBL" id="KAK6505429.1"/>
    </source>
</evidence>
<comment type="caution">
    <text evidence="2">The sequence shown here is derived from an EMBL/GenBank/DDBJ whole genome shotgun (WGS) entry which is preliminary data.</text>
</comment>
<evidence type="ECO:0000256" key="1">
    <source>
        <dbReference type="SAM" id="MobiDB-lite"/>
    </source>
</evidence>
<protein>
    <submittedName>
        <fullName evidence="2">Uncharacterized protein</fullName>
    </submittedName>
</protein>
<reference evidence="2 3" key="1">
    <citation type="submission" date="2023-08" db="EMBL/GenBank/DDBJ databases">
        <authorList>
            <person name="Palmer J.M."/>
        </authorList>
    </citation>
    <scope>NUCLEOTIDE SEQUENCE [LARGE SCALE GENOMIC DNA]</scope>
    <source>
        <strain evidence="2 3">TWF481</strain>
    </source>
</reference>
<dbReference type="EMBL" id="JAVHJL010000004">
    <property type="protein sequence ID" value="KAK6505429.1"/>
    <property type="molecule type" value="Genomic_DNA"/>
</dbReference>
<dbReference type="AlphaFoldDB" id="A0AAV9WB46"/>
<proteinExistence type="predicted"/>
<gene>
    <name evidence="2" type="ORF">TWF481_007331</name>
</gene>
<keyword evidence="3" id="KW-1185">Reference proteome</keyword>
<name>A0AAV9WB46_9PEZI</name>
<evidence type="ECO:0000313" key="3">
    <source>
        <dbReference type="Proteomes" id="UP001370758"/>
    </source>
</evidence>